<feature type="signal peptide" evidence="2">
    <location>
        <begin position="1"/>
        <end position="22"/>
    </location>
</feature>
<dbReference type="Proteomes" id="UP001239782">
    <property type="component" value="Chromosome"/>
</dbReference>
<accession>A0AA51RVI2</accession>
<dbReference type="AlphaFoldDB" id="A0AA51RVI2"/>
<evidence type="ECO:0000256" key="1">
    <source>
        <dbReference type="SAM" id="MobiDB-lite"/>
    </source>
</evidence>
<dbReference type="EMBL" id="CP133548">
    <property type="protein sequence ID" value="WMS88347.1"/>
    <property type="molecule type" value="Genomic_DNA"/>
</dbReference>
<evidence type="ECO:0000313" key="4">
    <source>
        <dbReference type="Proteomes" id="UP001239782"/>
    </source>
</evidence>
<keyword evidence="2" id="KW-0732">Signal</keyword>
<reference evidence="3 4" key="1">
    <citation type="submission" date="2023-08" db="EMBL/GenBank/DDBJ databases">
        <title>Pleionea litopenaei sp. nov., isolated from stomach of juvenile Litopenaeus vannamei.</title>
        <authorList>
            <person name="Rho A.M."/>
            <person name="Hwang C.Y."/>
        </authorList>
    </citation>
    <scope>NUCLEOTIDE SEQUENCE [LARGE SCALE GENOMIC DNA]</scope>
    <source>
        <strain evidence="3 4">HL-JVS1</strain>
    </source>
</reference>
<feature type="compositionally biased region" description="Gly residues" evidence="1">
    <location>
        <begin position="378"/>
        <end position="393"/>
    </location>
</feature>
<dbReference type="KEGG" id="plei:Q9312_05360"/>
<sequence>MKLKHQTLMTLASVALTGASYAQSEQLVGAPASVASTEGVVTHSSTSDAKNQVNKNAGLVSNKVIAENSESTTVARKDSRAGSAKIRQLTDVNKTVKTSKSKLSETAKFREKSPAQSSKYHEFYFFDADAWLLSDVDGDGYYSEFRVTFDADTIYDFADVYAVLYLSRNGGPWQEYHVTDVFEINGESGSDDYQVTTRLNFDFPPGDYDVLVDLYEYGYSGIVATISAEDDIHLSSLPLEDLTFEDNYDQGFWFYDVATDLISDSDNDGYYSQFAITFDVDTDFASAEVYAEIFFINEDGNWELEYTSNDFWLDGESAADQLVVEFDWNAGYPTGLYDFKVVIRDSVSQERLAQAGPEYPALSQVPLESYDRDNSPSSGGGTGGSNGGGSSSSYESGGGSFVWLLPLLAMLLPLRTVRKRVGK</sequence>
<evidence type="ECO:0000256" key="2">
    <source>
        <dbReference type="SAM" id="SignalP"/>
    </source>
</evidence>
<proteinExistence type="predicted"/>
<organism evidence="3 4">
    <name type="scientific">Pleionea litopenaei</name>
    <dbReference type="NCBI Taxonomy" id="3070815"/>
    <lineage>
        <taxon>Bacteria</taxon>
        <taxon>Pseudomonadati</taxon>
        <taxon>Pseudomonadota</taxon>
        <taxon>Gammaproteobacteria</taxon>
        <taxon>Oceanospirillales</taxon>
        <taxon>Pleioneaceae</taxon>
        <taxon>Pleionea</taxon>
    </lineage>
</organism>
<evidence type="ECO:0000313" key="3">
    <source>
        <dbReference type="EMBL" id="WMS88347.1"/>
    </source>
</evidence>
<protein>
    <submittedName>
        <fullName evidence="3">Choice-of-anchor H family protein</fullName>
    </submittedName>
</protein>
<dbReference type="RefSeq" id="WP_309203558.1">
    <property type="nucleotide sequence ID" value="NZ_CP133548.1"/>
</dbReference>
<gene>
    <name evidence="3" type="ORF">Q9312_05360</name>
</gene>
<feature type="chain" id="PRO_5041278639" evidence="2">
    <location>
        <begin position="23"/>
        <end position="423"/>
    </location>
</feature>
<feature type="region of interest" description="Disordered" evidence="1">
    <location>
        <begin position="364"/>
        <end position="393"/>
    </location>
</feature>
<dbReference type="NCBIfam" id="NF038116">
    <property type="entry name" value="Sden1266_dom"/>
    <property type="match status" value="2"/>
</dbReference>
<name>A0AA51RVI2_9GAMM</name>
<keyword evidence="4" id="KW-1185">Reference proteome</keyword>